<dbReference type="PANTHER" id="PTHR40267">
    <property type="entry name" value="BLR3294 PROTEIN"/>
    <property type="match status" value="1"/>
</dbReference>
<dbReference type="InterPro" id="IPR053714">
    <property type="entry name" value="Iso_Racemase_Enz_sf"/>
</dbReference>
<dbReference type="Pfam" id="PF17645">
    <property type="entry name" value="Amdase"/>
    <property type="match status" value="1"/>
</dbReference>
<dbReference type="Gene3D" id="3.40.50.12500">
    <property type="match status" value="1"/>
</dbReference>
<dbReference type="InterPro" id="IPR026286">
    <property type="entry name" value="MaiA/AMDase"/>
</dbReference>
<sequence>MPASLVRNMSLGRDIGHDQITNKTDKARENRIMKTETLSPRYKLDHLAPMGRVGVITLATDFNIEQDLRRIYPDGVEMFTSRVRNYNPLTIENLRTMAPGISAAADAILPGTQLDVIIYACTSGTVAIGSERVTELIHSTRPGALVTNPVTAAFAAFTELNAERISVLTPYTETVNEDVARVFTGSGCEVINIAGFGFEDDTEMTFISPRDIEEAAIKVCDPDADLLFISCTALRSAQVVERIEERLGKPVITSNQVLAWHSLRLLQYPAAVHGYGHLLSCHLSPESGIEHLTDQASVLEVTS</sequence>
<reference evidence="1 2" key="1">
    <citation type="journal article" date="2019" name="Int. J. Syst. Evol. Microbiol.">
        <title>The Global Catalogue of Microorganisms (GCM) 10K type strain sequencing project: providing services to taxonomists for standard genome sequencing and annotation.</title>
        <authorList>
            <consortium name="The Broad Institute Genomics Platform"/>
            <consortium name="The Broad Institute Genome Sequencing Center for Infectious Disease"/>
            <person name="Wu L."/>
            <person name="Ma J."/>
        </authorList>
    </citation>
    <scope>NUCLEOTIDE SEQUENCE [LARGE SCALE GENOMIC DNA]</scope>
    <source>
        <strain evidence="1 2">JCM 15134</strain>
    </source>
</reference>
<proteinExistence type="predicted"/>
<evidence type="ECO:0000313" key="2">
    <source>
        <dbReference type="Proteomes" id="UP001499915"/>
    </source>
</evidence>
<protein>
    <submittedName>
        <fullName evidence="1">Ectoine utilization protein EutA</fullName>
    </submittedName>
</protein>
<comment type="caution">
    <text evidence="1">The sequence shown here is derived from an EMBL/GenBank/DDBJ whole genome shotgun (WGS) entry which is preliminary data.</text>
</comment>
<name>A0ABN1I1P1_9GAMM</name>
<dbReference type="EMBL" id="BAAAET010000001">
    <property type="protein sequence ID" value="GAA0681688.1"/>
    <property type="molecule type" value="Genomic_DNA"/>
</dbReference>
<dbReference type="Proteomes" id="UP001499915">
    <property type="component" value="Unassembled WGS sequence"/>
</dbReference>
<dbReference type="PANTHER" id="PTHR40267:SF1">
    <property type="entry name" value="BLR3294 PROTEIN"/>
    <property type="match status" value="1"/>
</dbReference>
<gene>
    <name evidence="1" type="primary">eutA</name>
    <name evidence="1" type="ORF">GCM10009104_03000</name>
</gene>
<evidence type="ECO:0000313" key="1">
    <source>
        <dbReference type="EMBL" id="GAA0681688.1"/>
    </source>
</evidence>
<accession>A0ABN1I1P1</accession>
<keyword evidence="2" id="KW-1185">Reference proteome</keyword>
<organism evidence="1 2">
    <name type="scientific">Marinobacterium maritimum</name>
    <dbReference type="NCBI Taxonomy" id="500162"/>
    <lineage>
        <taxon>Bacteria</taxon>
        <taxon>Pseudomonadati</taxon>
        <taxon>Pseudomonadota</taxon>
        <taxon>Gammaproteobacteria</taxon>
        <taxon>Oceanospirillales</taxon>
        <taxon>Oceanospirillaceae</taxon>
        <taxon>Marinobacterium</taxon>
    </lineage>
</organism>